<dbReference type="SMART" id="SM00670">
    <property type="entry name" value="PINc"/>
    <property type="match status" value="1"/>
</dbReference>
<feature type="compositionally biased region" description="Basic and acidic residues" evidence="1">
    <location>
        <begin position="73"/>
        <end position="108"/>
    </location>
</feature>
<feature type="compositionally biased region" description="Basic residues" evidence="1">
    <location>
        <begin position="57"/>
        <end position="72"/>
    </location>
</feature>
<protein>
    <recommendedName>
        <fullName evidence="2">WW domain-containing protein</fullName>
    </recommendedName>
</protein>
<dbReference type="SUPFAM" id="SSF51045">
    <property type="entry name" value="WW domain"/>
    <property type="match status" value="1"/>
</dbReference>
<dbReference type="Gene3D" id="2.20.70.10">
    <property type="match status" value="1"/>
</dbReference>
<dbReference type="InterPro" id="IPR036020">
    <property type="entry name" value="WW_dom_sf"/>
</dbReference>
<dbReference type="Gene3D" id="3.40.50.1010">
    <property type="entry name" value="5'-nuclease"/>
    <property type="match status" value="1"/>
</dbReference>
<dbReference type="PANTHER" id="PTHR16161">
    <property type="entry name" value="TRANSCRIPTIONAL PROTEIN SWT1"/>
    <property type="match status" value="1"/>
</dbReference>
<dbReference type="InterPro" id="IPR029060">
    <property type="entry name" value="PIN-like_dom_sf"/>
</dbReference>
<keyword evidence="4" id="KW-1185">Reference proteome</keyword>
<dbReference type="InterPro" id="IPR002716">
    <property type="entry name" value="PIN_dom"/>
</dbReference>
<evidence type="ECO:0000259" key="2">
    <source>
        <dbReference type="PROSITE" id="PS50020"/>
    </source>
</evidence>
<feature type="compositionally biased region" description="Polar residues" evidence="1">
    <location>
        <begin position="784"/>
        <end position="798"/>
    </location>
</feature>
<proteinExistence type="predicted"/>
<dbReference type="PANTHER" id="PTHR16161:SF0">
    <property type="entry name" value="TRANSCRIPTIONAL PROTEIN SWT1"/>
    <property type="match status" value="1"/>
</dbReference>
<dbReference type="CDD" id="cd18727">
    <property type="entry name" value="PIN_Swt1-like"/>
    <property type="match status" value="1"/>
</dbReference>
<dbReference type="GO" id="GO:0005634">
    <property type="term" value="C:nucleus"/>
    <property type="evidence" value="ECO:0007669"/>
    <property type="project" value="TreeGrafter"/>
</dbReference>
<dbReference type="InterPro" id="IPR052626">
    <property type="entry name" value="SWT1_Regulator"/>
</dbReference>
<feature type="compositionally biased region" description="Basic and acidic residues" evidence="1">
    <location>
        <begin position="301"/>
        <end position="365"/>
    </location>
</feature>
<dbReference type="SUPFAM" id="SSF88723">
    <property type="entry name" value="PIN domain-like"/>
    <property type="match status" value="1"/>
</dbReference>
<evidence type="ECO:0000313" key="3">
    <source>
        <dbReference type="EMBL" id="KAK8726681.1"/>
    </source>
</evidence>
<evidence type="ECO:0000313" key="4">
    <source>
        <dbReference type="Proteomes" id="UP001445076"/>
    </source>
</evidence>
<sequence length="952" mass="108526">MSTMSDKTSLPKHWVRKTSQRCPTATYYFNTKTGKSSWMHPSLIPESGENASEKLQKQKKSPLKTKKVKMKVAKLEKCSINEPEGNKEEEKDEVKYQDSKITHNENLDKVSPVAEGCSNINSDSDKVIEEQKWKNRTPVKFVIKAKTDSKVLSDVKEDSGKASKNSVSIHPILLRAQKLAKTTQWVKTEDISQKKKTTPEVKVDVKPLILDDKLKCKEQVELTLTNKRRIAKAKKSQASKKAKKDEALIKAIIKEISSSPIRDEESKSSRENINESDKKNNIKDYDVYNFFIKCKDEPQSLKKSLKRTEERQPLETSLKRTEERQPLETSLKRTEERQPLETSLKRTEERQPLETSLKRIEEPQPPKKSLQRTKERQKSPRLPIPVCKQKLVCVLDDENDYDEVTAMEVEEQEIVSEIANFRESVHHTQKTEGIPLVTSSINSSSKSVYIVVDTNVLIQDINFIESLKTKEIAGKEVIIVIPYIALQEMDGLKKKESIGKACQEAIRWCNNHFEKSDPRVQGQSYENYRKTLSKSQRPSGDDLIRDCCLIMKEQGLEVCLLSNDINLRNKAIMSAIVALGIRGLRQKLEQHEMAVNIDETRVDIVYGDFAANSLHNKSEIPLEYEKMICESSNLKQIRKSPSTSEEIELSPLKKIKKCNSDNQELLCKINTSLKVTLSRILEFIMKDTYGDLWIKIVMRKPPWSINDVFSCWEKHWIAVMSDRFPGEVKELIKKIKRIVEDCMKGRGDVNTLVANVQNLYSFFKDGQFKDYIFPIGGESSETANTLETQNETSVSSTEIPEGNSEDSIKQQPSSSGIRNIQIMINHVGEHITHFIALILDAYGIAHSLPTLNEKRITREDAQNSSINLHNVTMRLGTTIARSLNEGTMDLLQEFGNLLINFWVDAKEPCPNLPFTEEDLAQYVASTNGRHFLQLTLGELERLLALLISAVNS</sequence>
<accession>A0AAW0WHZ8</accession>
<feature type="region of interest" description="Disordered" evidence="1">
    <location>
        <begin position="301"/>
        <end position="380"/>
    </location>
</feature>
<dbReference type="Proteomes" id="UP001445076">
    <property type="component" value="Unassembled WGS sequence"/>
</dbReference>
<dbReference type="Pfam" id="PF13638">
    <property type="entry name" value="PIN_4"/>
    <property type="match status" value="1"/>
</dbReference>
<feature type="domain" description="WW" evidence="2">
    <location>
        <begin position="8"/>
        <end position="43"/>
    </location>
</feature>
<feature type="region of interest" description="Disordered" evidence="1">
    <location>
        <begin position="38"/>
        <end position="120"/>
    </location>
</feature>
<dbReference type="InterPro" id="IPR001202">
    <property type="entry name" value="WW_dom"/>
</dbReference>
<gene>
    <name evidence="3" type="ORF">OTU49_009991</name>
</gene>
<comment type="caution">
    <text evidence="3">The sequence shown here is derived from an EMBL/GenBank/DDBJ whole genome shotgun (WGS) entry which is preliminary data.</text>
</comment>
<dbReference type="EMBL" id="JARKIK010000078">
    <property type="protein sequence ID" value="KAK8726681.1"/>
    <property type="molecule type" value="Genomic_DNA"/>
</dbReference>
<organism evidence="3 4">
    <name type="scientific">Cherax quadricarinatus</name>
    <name type="common">Australian red claw crayfish</name>
    <dbReference type="NCBI Taxonomy" id="27406"/>
    <lineage>
        <taxon>Eukaryota</taxon>
        <taxon>Metazoa</taxon>
        <taxon>Ecdysozoa</taxon>
        <taxon>Arthropoda</taxon>
        <taxon>Crustacea</taxon>
        <taxon>Multicrustacea</taxon>
        <taxon>Malacostraca</taxon>
        <taxon>Eumalacostraca</taxon>
        <taxon>Eucarida</taxon>
        <taxon>Decapoda</taxon>
        <taxon>Pleocyemata</taxon>
        <taxon>Astacidea</taxon>
        <taxon>Parastacoidea</taxon>
        <taxon>Parastacidae</taxon>
        <taxon>Cherax</taxon>
    </lineage>
</organism>
<feature type="region of interest" description="Disordered" evidence="1">
    <location>
        <begin position="784"/>
        <end position="814"/>
    </location>
</feature>
<evidence type="ECO:0000256" key="1">
    <source>
        <dbReference type="SAM" id="MobiDB-lite"/>
    </source>
</evidence>
<dbReference type="PROSITE" id="PS50020">
    <property type="entry name" value="WW_DOMAIN_2"/>
    <property type="match status" value="1"/>
</dbReference>
<name>A0AAW0WHZ8_CHEQU</name>
<reference evidence="3 4" key="1">
    <citation type="journal article" date="2024" name="BMC Genomics">
        <title>Genome assembly of redclaw crayfish (Cherax quadricarinatus) provides insights into its immune adaptation and hypoxia tolerance.</title>
        <authorList>
            <person name="Liu Z."/>
            <person name="Zheng J."/>
            <person name="Li H."/>
            <person name="Fang K."/>
            <person name="Wang S."/>
            <person name="He J."/>
            <person name="Zhou D."/>
            <person name="Weng S."/>
            <person name="Chi M."/>
            <person name="Gu Z."/>
            <person name="He J."/>
            <person name="Li F."/>
            <person name="Wang M."/>
        </authorList>
    </citation>
    <scope>NUCLEOTIDE SEQUENCE [LARGE SCALE GENOMIC DNA]</scope>
    <source>
        <strain evidence="3">ZL_2023a</strain>
    </source>
</reference>
<dbReference type="AlphaFoldDB" id="A0AAW0WHZ8"/>
<dbReference type="CDD" id="cd00201">
    <property type="entry name" value="WW"/>
    <property type="match status" value="1"/>
</dbReference>